<dbReference type="InterPro" id="IPR050367">
    <property type="entry name" value="APC_superfamily"/>
</dbReference>
<dbReference type="PANTHER" id="PTHR42770">
    <property type="entry name" value="AMINO ACID TRANSPORTER-RELATED"/>
    <property type="match status" value="1"/>
</dbReference>
<dbReference type="NCBIfam" id="TIGR04299">
    <property type="entry name" value="antiport_PotE"/>
    <property type="match status" value="1"/>
</dbReference>
<evidence type="ECO:0000256" key="6">
    <source>
        <dbReference type="HAMAP-Rule" id="MF_02073"/>
    </source>
</evidence>
<dbReference type="InterPro" id="IPR002293">
    <property type="entry name" value="AA/rel_permease1"/>
</dbReference>
<dbReference type="InterPro" id="IPR027566">
    <property type="entry name" value="Symport/antiport_PotE"/>
</dbReference>
<comment type="caution">
    <text evidence="6">Lacks conserved residue(s) required for the propagation of feature annotation.</text>
</comment>
<evidence type="ECO:0000256" key="1">
    <source>
        <dbReference type="ARBA" id="ARBA00004651"/>
    </source>
</evidence>
<feature type="transmembrane region" description="Helical" evidence="6">
    <location>
        <begin position="183"/>
        <end position="203"/>
    </location>
</feature>
<dbReference type="HAMAP" id="MF_02073">
    <property type="entry name" value="Putrescine_transp"/>
    <property type="match status" value="1"/>
</dbReference>
<name>A0A4P6ZLW5_9LACO</name>
<dbReference type="AlphaFoldDB" id="A0A4P6ZLW5"/>
<keyword evidence="5 6" id="KW-0472">Membrane</keyword>
<comment type="subcellular location">
    <subcellularLocation>
        <location evidence="1 6">Cell membrane</location>
        <topology evidence="1 6">Multi-pass membrane protein</topology>
    </subcellularLocation>
</comment>
<feature type="transmembrane region" description="Helical" evidence="6">
    <location>
        <begin position="117"/>
        <end position="139"/>
    </location>
</feature>
<feature type="transmembrane region" description="Helical" evidence="6">
    <location>
        <begin position="320"/>
        <end position="341"/>
    </location>
</feature>
<reference evidence="8" key="1">
    <citation type="submission" date="2018-12" db="EMBL/GenBank/DDBJ databases">
        <title>A new species of lactobacillus.</title>
        <authorList>
            <person name="Jian Y."/>
            <person name="Xin L."/>
            <person name="Hong Z.J."/>
            <person name="Ming L.Z."/>
            <person name="Hong X.Z."/>
        </authorList>
    </citation>
    <scope>NUCLEOTIDE SEQUENCE [LARGE SCALE GENOMIC DNA]</scope>
    <source>
        <strain evidence="8">HSLZ-75</strain>
    </source>
</reference>
<feature type="transmembrane region" description="Helical" evidence="6">
    <location>
        <begin position="347"/>
        <end position="365"/>
    </location>
</feature>
<feature type="transmembrane region" description="Helical" evidence="6">
    <location>
        <begin position="386"/>
        <end position="403"/>
    </location>
</feature>
<evidence type="ECO:0000313" key="7">
    <source>
        <dbReference type="EMBL" id="QBP18593.1"/>
    </source>
</evidence>
<dbReference type="Pfam" id="PF13520">
    <property type="entry name" value="AA_permease_2"/>
    <property type="match status" value="1"/>
</dbReference>
<dbReference type="Gene3D" id="1.20.1740.10">
    <property type="entry name" value="Amino acid/polyamine transporter I"/>
    <property type="match status" value="1"/>
</dbReference>
<evidence type="ECO:0000256" key="3">
    <source>
        <dbReference type="ARBA" id="ARBA00022692"/>
    </source>
</evidence>
<dbReference type="PIRSF" id="PIRSF006060">
    <property type="entry name" value="AA_transporter"/>
    <property type="match status" value="1"/>
</dbReference>
<dbReference type="OrthoDB" id="9762947at2"/>
<dbReference type="PANTHER" id="PTHR42770:SF6">
    <property type="entry name" value="PUTRESCINE TRANSPORTER POTE"/>
    <property type="match status" value="1"/>
</dbReference>
<gene>
    <name evidence="7" type="primary">potE</name>
    <name evidence="7" type="ORF">ELX58_05495</name>
</gene>
<feature type="transmembrane region" description="Helical" evidence="6">
    <location>
        <begin position="89"/>
        <end position="111"/>
    </location>
</feature>
<dbReference type="KEGG" id="lji:ELX58_05495"/>
<keyword evidence="8" id="KW-1185">Reference proteome</keyword>
<dbReference type="EMBL" id="CP034726">
    <property type="protein sequence ID" value="QBP18593.1"/>
    <property type="molecule type" value="Genomic_DNA"/>
</dbReference>
<organism evidence="7 8">
    <name type="scientific">Acetilactobacillus jinshanensis</name>
    <dbReference type="NCBI Taxonomy" id="1720083"/>
    <lineage>
        <taxon>Bacteria</taxon>
        <taxon>Bacillati</taxon>
        <taxon>Bacillota</taxon>
        <taxon>Bacilli</taxon>
        <taxon>Lactobacillales</taxon>
        <taxon>Lactobacillaceae</taxon>
        <taxon>Acetilactobacillus</taxon>
    </lineage>
</organism>
<evidence type="ECO:0000313" key="8">
    <source>
        <dbReference type="Proteomes" id="UP000294321"/>
    </source>
</evidence>
<keyword evidence="4 6" id="KW-1133">Transmembrane helix</keyword>
<feature type="transmembrane region" description="Helical" evidence="6">
    <location>
        <begin position="41"/>
        <end position="58"/>
    </location>
</feature>
<keyword evidence="6" id="KW-0813">Transport</keyword>
<feature type="transmembrane region" description="Helical" evidence="6">
    <location>
        <begin position="267"/>
        <end position="291"/>
    </location>
</feature>
<keyword evidence="2 6" id="KW-1003">Cell membrane</keyword>
<protein>
    <recommendedName>
        <fullName evidence="6">Putrescine transporter</fullName>
    </recommendedName>
</protein>
<feature type="transmembrane region" description="Helical" evidence="6">
    <location>
        <begin position="151"/>
        <end position="171"/>
    </location>
</feature>
<dbReference type="Proteomes" id="UP000294321">
    <property type="component" value="Chromosome"/>
</dbReference>
<feature type="transmembrane region" description="Helical" evidence="6">
    <location>
        <begin position="9"/>
        <end position="29"/>
    </location>
</feature>
<keyword evidence="3 6" id="KW-0812">Transmembrane</keyword>
<proteinExistence type="inferred from homology"/>
<sequence length="434" mass="46693">MAKSNKKMNVYQLTIVTAINIMGSGIIMLPTNLAQVGTMSVLSWLVTSVGAMALAYAFSRAGMYTTKQGGMSGYAEYVYGKSGSFLSNYTYGISMVIANVAMAISAVGYMADLFNWHLNPLATAIGTIVILWLASVLNFGGARITGQISTFTIWGVIIPLITLSVAGWFFFSGHQYISDWNPHGYNFFTGISKSISITLWAFLGLESASENMDEVENPAKNVPIAVLGGTIGAAVMYIVSTNVMLGITPISKLAHTNAPFGLVFSQMFSPVIGKIIMALMIISCFGSLLGWQFTMADVFKSSAIAGYFPKIFKKVVKNGAPIIGLVLLTILQSILSLMTISPTLSKQFTILVNLAVVTNVIPYILSMGALKTMQINEHVPTNKRRMTNVFAFIGSIYSLYALYATGSVALIGGSLVTFAGWTLYGIIAYKFSSN</sequence>
<dbReference type="GO" id="GO:0005886">
    <property type="term" value="C:plasma membrane"/>
    <property type="evidence" value="ECO:0007669"/>
    <property type="project" value="UniProtKB-SubCell"/>
</dbReference>
<dbReference type="NCBIfam" id="NF007938">
    <property type="entry name" value="PRK10655.1"/>
    <property type="match status" value="1"/>
</dbReference>
<dbReference type="RefSeq" id="WP_133442151.1">
    <property type="nucleotide sequence ID" value="NZ_CP034726.1"/>
</dbReference>
<dbReference type="GO" id="GO:0015496">
    <property type="term" value="F:putrescine:ornithine antiporter activity"/>
    <property type="evidence" value="ECO:0007669"/>
    <property type="project" value="InterPro"/>
</dbReference>
<comment type="similarity">
    <text evidence="6">Belongs to the amino acid-polyamine-organocation (APC) superfamily. Basic amino acid/polyamine antiporter (APA) (TC 2.A.3.2) family.</text>
</comment>
<evidence type="ECO:0000256" key="2">
    <source>
        <dbReference type="ARBA" id="ARBA00022475"/>
    </source>
</evidence>
<evidence type="ECO:0000256" key="4">
    <source>
        <dbReference type="ARBA" id="ARBA00022989"/>
    </source>
</evidence>
<accession>A0A4P6ZLW5</accession>
<evidence type="ECO:0000256" key="5">
    <source>
        <dbReference type="ARBA" id="ARBA00023136"/>
    </source>
</evidence>
<feature type="transmembrane region" description="Helical" evidence="6">
    <location>
        <begin position="224"/>
        <end position="247"/>
    </location>
</feature>